<dbReference type="Gene3D" id="3.40.50.1400">
    <property type="match status" value="2"/>
</dbReference>
<dbReference type="EC" id="4.98.1.1" evidence="12"/>
<organism evidence="13 14">
    <name type="scientific">Oleoguttula mirabilis</name>
    <dbReference type="NCBI Taxonomy" id="1507867"/>
    <lineage>
        <taxon>Eukaryota</taxon>
        <taxon>Fungi</taxon>
        <taxon>Dikarya</taxon>
        <taxon>Ascomycota</taxon>
        <taxon>Pezizomycotina</taxon>
        <taxon>Dothideomycetes</taxon>
        <taxon>Dothideomycetidae</taxon>
        <taxon>Mycosphaerellales</taxon>
        <taxon>Teratosphaeriaceae</taxon>
        <taxon>Oleoguttula</taxon>
    </lineage>
</organism>
<evidence type="ECO:0000256" key="9">
    <source>
        <dbReference type="ARBA" id="ARBA00023136"/>
    </source>
</evidence>
<dbReference type="GO" id="GO:0005743">
    <property type="term" value="C:mitochondrial inner membrane"/>
    <property type="evidence" value="ECO:0007669"/>
    <property type="project" value="UniProtKB-SubCell"/>
</dbReference>
<keyword evidence="5" id="KW-0809">Transit peptide</keyword>
<dbReference type="InterPro" id="IPR033659">
    <property type="entry name" value="Ferrochelatase_N"/>
</dbReference>
<dbReference type="HAMAP" id="MF_00323">
    <property type="entry name" value="Ferrochelatase"/>
    <property type="match status" value="1"/>
</dbReference>
<dbReference type="NCBIfam" id="TIGR00109">
    <property type="entry name" value="hemH"/>
    <property type="match status" value="1"/>
</dbReference>
<dbReference type="CDD" id="cd00419">
    <property type="entry name" value="Ferrochelatase_C"/>
    <property type="match status" value="1"/>
</dbReference>
<dbReference type="Proteomes" id="UP001324427">
    <property type="component" value="Unassembled WGS sequence"/>
</dbReference>
<evidence type="ECO:0000256" key="8">
    <source>
        <dbReference type="ARBA" id="ARBA00023133"/>
    </source>
</evidence>
<dbReference type="GO" id="GO:0006783">
    <property type="term" value="P:heme biosynthetic process"/>
    <property type="evidence" value="ECO:0007669"/>
    <property type="project" value="UniProtKB-UniRule"/>
</dbReference>
<evidence type="ECO:0000313" key="14">
    <source>
        <dbReference type="Proteomes" id="UP001324427"/>
    </source>
</evidence>
<keyword evidence="6 12" id="KW-0408">Iron</keyword>
<evidence type="ECO:0000256" key="4">
    <source>
        <dbReference type="ARBA" id="ARBA00022792"/>
    </source>
</evidence>
<dbReference type="InterPro" id="IPR033644">
    <property type="entry name" value="Ferrochelatase_C"/>
</dbReference>
<evidence type="ECO:0000256" key="10">
    <source>
        <dbReference type="ARBA" id="ARBA00023239"/>
    </source>
</evidence>
<keyword evidence="8 12" id="KW-0350">Heme biosynthesis</keyword>
<keyword evidence="11 12" id="KW-0627">Porphyrin biosynthesis</keyword>
<proteinExistence type="inferred from homology"/>
<evidence type="ECO:0000256" key="11">
    <source>
        <dbReference type="ARBA" id="ARBA00023244"/>
    </source>
</evidence>
<evidence type="ECO:0000256" key="1">
    <source>
        <dbReference type="ARBA" id="ARBA00004443"/>
    </source>
</evidence>
<comment type="similarity">
    <text evidence="3 12">Belongs to the ferrochelatase family.</text>
</comment>
<keyword evidence="4 12" id="KW-0999">Mitochondrion inner membrane</keyword>
<name>A0AAV9JNQ2_9PEZI</name>
<dbReference type="InterPro" id="IPR019772">
    <property type="entry name" value="Ferrochelatase_AS"/>
</dbReference>
<comment type="pathway">
    <text evidence="2 12">Porphyrin-containing compound metabolism; protoheme biosynthesis; protoheme from protoporphyrin-IX: step 1/1.</text>
</comment>
<comment type="caution">
    <text evidence="13">The sequence shown here is derived from an EMBL/GenBank/DDBJ whole genome shotgun (WGS) entry which is preliminary data.</text>
</comment>
<evidence type="ECO:0000256" key="12">
    <source>
        <dbReference type="RuleBase" id="RU000607"/>
    </source>
</evidence>
<evidence type="ECO:0000256" key="3">
    <source>
        <dbReference type="ARBA" id="ARBA00007718"/>
    </source>
</evidence>
<dbReference type="SUPFAM" id="SSF53800">
    <property type="entry name" value="Chelatase"/>
    <property type="match status" value="1"/>
</dbReference>
<dbReference type="CDD" id="cd03411">
    <property type="entry name" value="Ferrochelatase_N"/>
    <property type="match status" value="1"/>
</dbReference>
<dbReference type="PANTHER" id="PTHR11108:SF1">
    <property type="entry name" value="FERROCHELATASE, MITOCHONDRIAL"/>
    <property type="match status" value="1"/>
</dbReference>
<accession>A0AAV9JNQ2</accession>
<keyword evidence="10 12" id="KW-0456">Lyase</keyword>
<keyword evidence="14" id="KW-1185">Reference proteome</keyword>
<evidence type="ECO:0000256" key="2">
    <source>
        <dbReference type="ARBA" id="ARBA00004943"/>
    </source>
</evidence>
<dbReference type="PANTHER" id="PTHR11108">
    <property type="entry name" value="FERROCHELATASE"/>
    <property type="match status" value="1"/>
</dbReference>
<comment type="catalytic activity">
    <reaction evidence="12">
        <text>heme b + 2 H(+) = protoporphyrin IX + Fe(2+)</text>
        <dbReference type="Rhea" id="RHEA:22584"/>
        <dbReference type="ChEBI" id="CHEBI:15378"/>
        <dbReference type="ChEBI" id="CHEBI:29033"/>
        <dbReference type="ChEBI" id="CHEBI:57306"/>
        <dbReference type="ChEBI" id="CHEBI:60344"/>
        <dbReference type="EC" id="4.98.1.1"/>
    </reaction>
</comment>
<dbReference type="FunFam" id="3.40.50.1400:FF:000003">
    <property type="entry name" value="Ferrochelatase"/>
    <property type="match status" value="1"/>
</dbReference>
<keyword evidence="9" id="KW-0472">Membrane</keyword>
<evidence type="ECO:0000256" key="6">
    <source>
        <dbReference type="ARBA" id="ARBA00023004"/>
    </source>
</evidence>
<keyword evidence="7" id="KW-0496">Mitochondrion</keyword>
<protein>
    <recommendedName>
        <fullName evidence="12">Ferrochelatase</fullName>
        <ecNumber evidence="12">4.98.1.1</ecNumber>
    </recommendedName>
</protein>
<gene>
    <name evidence="13" type="ORF">LTR36_001811</name>
</gene>
<dbReference type="InterPro" id="IPR001015">
    <property type="entry name" value="Ferrochelatase"/>
</dbReference>
<comment type="function">
    <text evidence="12">Catalyzes the ferrous insertion into protoporphyrin IX.</text>
</comment>
<evidence type="ECO:0000313" key="13">
    <source>
        <dbReference type="EMBL" id="KAK4546594.1"/>
    </source>
</evidence>
<evidence type="ECO:0000256" key="7">
    <source>
        <dbReference type="ARBA" id="ARBA00023128"/>
    </source>
</evidence>
<dbReference type="Pfam" id="PF00762">
    <property type="entry name" value="Ferrochelatase"/>
    <property type="match status" value="1"/>
</dbReference>
<reference evidence="13 14" key="1">
    <citation type="submission" date="2021-11" db="EMBL/GenBank/DDBJ databases">
        <title>Black yeast isolated from Biological Soil Crust.</title>
        <authorList>
            <person name="Kurbessoian T."/>
        </authorList>
    </citation>
    <scope>NUCLEOTIDE SEQUENCE [LARGE SCALE GENOMIC DNA]</scope>
    <source>
        <strain evidence="13 14">CCFEE 5522</strain>
    </source>
</reference>
<dbReference type="GO" id="GO:0004325">
    <property type="term" value="F:ferrochelatase activity"/>
    <property type="evidence" value="ECO:0007669"/>
    <property type="project" value="UniProtKB-UniRule"/>
</dbReference>
<dbReference type="AlphaFoldDB" id="A0AAV9JNQ2"/>
<dbReference type="EMBL" id="JAVFHQ010000014">
    <property type="protein sequence ID" value="KAK4546594.1"/>
    <property type="molecule type" value="Genomic_DNA"/>
</dbReference>
<dbReference type="PROSITE" id="PS00534">
    <property type="entry name" value="FERROCHELATASE"/>
    <property type="match status" value="1"/>
</dbReference>
<evidence type="ECO:0000256" key="5">
    <source>
        <dbReference type="ARBA" id="ARBA00022946"/>
    </source>
</evidence>
<comment type="subcellular location">
    <subcellularLocation>
        <location evidence="1">Mitochondrion inner membrane</location>
        <topology evidence="1">Peripheral membrane protein</topology>
        <orientation evidence="1">Matrix side</orientation>
    </subcellularLocation>
</comment>
<sequence>MTRAEWTSELKVAGTITVLQQQHQAAMSVQRPLQALTKRTTASQSLYHKPRTWQAQRCLATVSNGNFVPPVTQDHTSSKGPTAMVFMNMGGPATTDEVGGFLSRLFADADLIPLGPLQNYLGPLISRRRTPKIQKQYAAIGGGSPIRKWSEYQASEMCKILDKTNPETAPHKPYVAFRYANPITEDMYAQLLADGFGKGRGGRAVAFTQYPQYSCSTTGSSLNELWKWRQRLESPTRNDNLGAAEAEGTIKWSVIDRWPTHPGLIDAFAENITATLQTYPEEVRDSVVIIYSAHSLPMSVVNRGDPYPAEVAATVWAVQQKLGFRNPYRLSWQSQVGPSAWLGAQTSDTVNNFVKKGQKDLCLVPIAFTSDHIETLFEIDQEVIHEANELGADGGVRRAESLNGSPTFINALASLAGAHLRSNEVCSRQMGLRCPGCKSERCLESKKFFMGQGERDNAASTL</sequence>